<dbReference type="EMBL" id="SMSJ01000024">
    <property type="protein sequence ID" value="TDH61213.1"/>
    <property type="molecule type" value="Genomic_DNA"/>
</dbReference>
<dbReference type="InterPro" id="IPR025528">
    <property type="entry name" value="BrnA_antitoxin"/>
</dbReference>
<dbReference type="Proteomes" id="UP000295096">
    <property type="component" value="Unassembled WGS sequence"/>
</dbReference>
<proteinExistence type="predicted"/>
<gene>
    <name evidence="1" type="ORF">E2C06_17725</name>
</gene>
<dbReference type="AlphaFoldDB" id="A0A4R5QED0"/>
<organism evidence="1 2">
    <name type="scientific">Dankookia rubra</name>
    <dbReference type="NCBI Taxonomy" id="1442381"/>
    <lineage>
        <taxon>Bacteria</taxon>
        <taxon>Pseudomonadati</taxon>
        <taxon>Pseudomonadota</taxon>
        <taxon>Alphaproteobacteria</taxon>
        <taxon>Acetobacterales</taxon>
        <taxon>Roseomonadaceae</taxon>
        <taxon>Dankookia</taxon>
    </lineage>
</organism>
<name>A0A4R5QED0_9PROT</name>
<evidence type="ECO:0000313" key="2">
    <source>
        <dbReference type="Proteomes" id="UP000295096"/>
    </source>
</evidence>
<accession>A0A4R5QED0</accession>
<evidence type="ECO:0000313" key="1">
    <source>
        <dbReference type="EMBL" id="TDH61213.1"/>
    </source>
</evidence>
<comment type="caution">
    <text evidence="1">The sequence shown here is derived from an EMBL/GenBank/DDBJ whole genome shotgun (WGS) entry which is preliminary data.</text>
</comment>
<dbReference type="Pfam" id="PF14384">
    <property type="entry name" value="BrnA_antitoxin"/>
    <property type="match status" value="1"/>
</dbReference>
<sequence length="59" mass="6499">MPLGPSLVAQAEGWGIEADVLAFHKAQGPGYLTRMNRDLRAAMLQNLQRRILPKGRQVG</sequence>
<reference evidence="1 2" key="1">
    <citation type="journal article" date="2016" name="J. Microbiol.">
        <title>Dankookia rubra gen. nov., sp. nov., an alphaproteobacterium isolated from sediment of a shallow stream.</title>
        <authorList>
            <person name="Kim W.H."/>
            <person name="Kim D.H."/>
            <person name="Kang K."/>
            <person name="Ahn T.Y."/>
        </authorList>
    </citation>
    <scope>NUCLEOTIDE SEQUENCE [LARGE SCALE GENOMIC DNA]</scope>
    <source>
        <strain evidence="1 2">JCM30602</strain>
    </source>
</reference>
<protein>
    <submittedName>
        <fullName evidence="1">Uncharacterized protein</fullName>
    </submittedName>
</protein>
<dbReference type="OrthoDB" id="361944at2"/>
<keyword evidence="2" id="KW-1185">Reference proteome</keyword>